<name>A0A2U2EEK1_9FIRM</name>
<proteinExistence type="predicted"/>
<dbReference type="AlphaFoldDB" id="A0A2U2EEK1"/>
<feature type="domain" description="GmrSD restriction endonucleases N-terminal" evidence="2">
    <location>
        <begin position="18"/>
        <end position="159"/>
    </location>
</feature>
<dbReference type="InterPro" id="IPR004919">
    <property type="entry name" value="GmrSD_N"/>
</dbReference>
<dbReference type="EMBL" id="JRFS01000031">
    <property type="protein sequence ID" value="PWE82931.1"/>
    <property type="molecule type" value="Genomic_DNA"/>
</dbReference>
<comment type="caution">
    <text evidence="3">The sequence shown here is derived from an EMBL/GenBank/DDBJ whole genome shotgun (WGS) entry which is preliminary data.</text>
</comment>
<feature type="compositionally biased region" description="Acidic residues" evidence="1">
    <location>
        <begin position="383"/>
        <end position="406"/>
    </location>
</feature>
<dbReference type="Pfam" id="PF03235">
    <property type="entry name" value="GmrSD_N"/>
    <property type="match status" value="1"/>
</dbReference>
<feature type="region of interest" description="Disordered" evidence="1">
    <location>
        <begin position="352"/>
        <end position="415"/>
    </location>
</feature>
<accession>A0A2U2EEK1</accession>
<evidence type="ECO:0000256" key="1">
    <source>
        <dbReference type="SAM" id="MobiDB-lite"/>
    </source>
</evidence>
<sequence length="415" mass="46855">MNKSTLPVGIKTLIGWKNKGTLTFDNPIQRSGSQWTLLQKSLLIHSILMGYPVPNCYFLKSKNENGDTVYDCLDAKQRLTSIFDFAEGKYELHSATPACTFDGCDYDLANLSFDELADDLKDEILGCRLSIFCLEECTDEEVEEIFARLNNSTPLSPIQKCRSVMSTELARWTKEICKMDFFQHSIGLTVAQLRREADLEVLLQSMLLLDSRHEGYDEWKGISTAEVTKYCKYIRGKYNDDKKLMIMEIFEYLGKAFKEQHKFLKKSNIPMVVVLSKLALENNIEPENFKVFIDSFSNSVCVDYETNTGSGNVKRVKTEGRLVAIATAFADYFDLNDVKILSVKKDADSDEIEKCDDENFEDAVDTSSSDEDSPIMGSFMNEPTEDVEDTDGDGSGEEDIESEAGEDTGIFTESE</sequence>
<organism evidence="3 4">
    <name type="scientific">Agathobacter rectalis</name>
    <dbReference type="NCBI Taxonomy" id="39491"/>
    <lineage>
        <taxon>Bacteria</taxon>
        <taxon>Bacillati</taxon>
        <taxon>Bacillota</taxon>
        <taxon>Clostridia</taxon>
        <taxon>Lachnospirales</taxon>
        <taxon>Lachnospiraceae</taxon>
        <taxon>Agathobacter</taxon>
    </lineage>
</organism>
<protein>
    <recommendedName>
        <fullName evidence="2">GmrSD restriction endonucleases N-terminal domain-containing protein</fullName>
    </recommendedName>
</protein>
<feature type="compositionally biased region" description="Acidic residues" evidence="1">
    <location>
        <begin position="352"/>
        <end position="373"/>
    </location>
</feature>
<reference evidence="3 4" key="1">
    <citation type="submission" date="2014-09" db="EMBL/GenBank/DDBJ databases">
        <title>Butyrate-producing bacteria isolated from human gut.</title>
        <authorList>
            <person name="Zhang Q."/>
            <person name="Zhao L."/>
        </authorList>
    </citation>
    <scope>NUCLEOTIDE SEQUENCE [LARGE SCALE GENOMIC DNA]</scope>
    <source>
        <strain evidence="3 4">R22</strain>
    </source>
</reference>
<gene>
    <name evidence="3" type="ORF">LD38_12930</name>
</gene>
<evidence type="ECO:0000259" key="2">
    <source>
        <dbReference type="Pfam" id="PF03235"/>
    </source>
</evidence>
<dbReference type="PANTHER" id="PTHR39639:SF1">
    <property type="entry name" value="DUF262 DOMAIN-CONTAINING PROTEIN"/>
    <property type="match status" value="1"/>
</dbReference>
<evidence type="ECO:0000313" key="3">
    <source>
        <dbReference type="EMBL" id="PWE82931.1"/>
    </source>
</evidence>
<dbReference type="RefSeq" id="WP_158272452.1">
    <property type="nucleotide sequence ID" value="NZ_JRFS01000031.1"/>
</dbReference>
<dbReference type="Proteomes" id="UP000245905">
    <property type="component" value="Unassembled WGS sequence"/>
</dbReference>
<evidence type="ECO:0000313" key="4">
    <source>
        <dbReference type="Proteomes" id="UP000245905"/>
    </source>
</evidence>
<dbReference type="PANTHER" id="PTHR39639">
    <property type="entry name" value="CHROMOSOME 16, WHOLE GENOME SHOTGUN SEQUENCE"/>
    <property type="match status" value="1"/>
</dbReference>